<accession>X1NM05</accession>
<protein>
    <submittedName>
        <fullName evidence="1">Uncharacterized protein</fullName>
    </submittedName>
</protein>
<comment type="caution">
    <text evidence="1">The sequence shown here is derived from an EMBL/GenBank/DDBJ whole genome shotgun (WGS) entry which is preliminary data.</text>
</comment>
<evidence type="ECO:0000313" key="1">
    <source>
        <dbReference type="EMBL" id="GAI19719.1"/>
    </source>
</evidence>
<dbReference type="AlphaFoldDB" id="X1NM05"/>
<dbReference type="EMBL" id="BARV01017098">
    <property type="protein sequence ID" value="GAI19719.1"/>
    <property type="molecule type" value="Genomic_DNA"/>
</dbReference>
<gene>
    <name evidence="1" type="ORF">S06H3_29205</name>
</gene>
<reference evidence="1" key="1">
    <citation type="journal article" date="2014" name="Front. Microbiol.">
        <title>High frequency of phylogenetically diverse reductive dehalogenase-homologous genes in deep subseafloor sedimentary metagenomes.</title>
        <authorList>
            <person name="Kawai M."/>
            <person name="Futagami T."/>
            <person name="Toyoda A."/>
            <person name="Takaki Y."/>
            <person name="Nishi S."/>
            <person name="Hori S."/>
            <person name="Arai W."/>
            <person name="Tsubouchi T."/>
            <person name="Morono Y."/>
            <person name="Uchiyama I."/>
            <person name="Ito T."/>
            <person name="Fujiyama A."/>
            <person name="Inagaki F."/>
            <person name="Takami H."/>
        </authorList>
    </citation>
    <scope>NUCLEOTIDE SEQUENCE</scope>
    <source>
        <strain evidence="1">Expedition CK06-06</strain>
    </source>
</reference>
<feature type="non-terminal residue" evidence="1">
    <location>
        <position position="102"/>
    </location>
</feature>
<name>X1NM05_9ZZZZ</name>
<sequence length="102" mass="11279">MPSLCVFSEQDNALVGWPDAISADPLMDLIANEASFSVELNQALNAHIARMIEDTMPNHEVSERCYNAFCPCEGSHIVLGVDWIAQEGIRLAKDHARLPQKT</sequence>
<proteinExistence type="predicted"/>
<organism evidence="1">
    <name type="scientific">marine sediment metagenome</name>
    <dbReference type="NCBI Taxonomy" id="412755"/>
    <lineage>
        <taxon>unclassified sequences</taxon>
        <taxon>metagenomes</taxon>
        <taxon>ecological metagenomes</taxon>
    </lineage>
</organism>